<dbReference type="Pfam" id="PF02148">
    <property type="entry name" value="zf-UBP"/>
    <property type="match status" value="1"/>
</dbReference>
<sequence length="196" mass="22269">MSFCKHLNKYKKRGLSNYRVITCYFVFCSSDGARKLKANVAHCQECLDAGYKGKKRVNACMSCVYFGCVDEGHMQEHAFVNKHNLYTDLRNSNIYCFACDDYAYDEDCAQIARLYKRKSELEAAGLLENYIPKPIEAEIEIPKENKGNEKIPDDMSMGNLAFILDDLTLKDPEPDSTTAESIDDPHLSPSCSLRFT</sequence>
<dbReference type="Gene3D" id="3.30.40.10">
    <property type="entry name" value="Zinc/RING finger domain, C3HC4 (zinc finger)"/>
    <property type="match status" value="1"/>
</dbReference>
<gene>
    <name evidence="4" type="primary">usp22</name>
    <name evidence="4" type="ORF">CDAR_484211</name>
</gene>
<dbReference type="PROSITE" id="PS50271">
    <property type="entry name" value="ZF_UBP"/>
    <property type="match status" value="1"/>
</dbReference>
<dbReference type="SUPFAM" id="SSF57850">
    <property type="entry name" value="RING/U-box"/>
    <property type="match status" value="1"/>
</dbReference>
<dbReference type="Proteomes" id="UP001054837">
    <property type="component" value="Unassembled WGS sequence"/>
</dbReference>
<dbReference type="GO" id="GO:0016787">
    <property type="term" value="F:hydrolase activity"/>
    <property type="evidence" value="ECO:0007669"/>
    <property type="project" value="UniProtKB-KW"/>
</dbReference>
<name>A0AAV4T594_9ARAC</name>
<keyword evidence="1" id="KW-0863">Zinc-finger</keyword>
<feature type="domain" description="UBP-type" evidence="3">
    <location>
        <begin position="2"/>
        <end position="122"/>
    </location>
</feature>
<protein>
    <submittedName>
        <fullName evidence="4">Ubiquitin carboxyl-terminal hydrolase 22</fullName>
    </submittedName>
</protein>
<comment type="caution">
    <text evidence="4">The sequence shown here is derived from an EMBL/GenBank/DDBJ whole genome shotgun (WGS) entry which is preliminary data.</text>
</comment>
<dbReference type="InterPro" id="IPR001607">
    <property type="entry name" value="Znf_UBP"/>
</dbReference>
<dbReference type="GO" id="GO:0008270">
    <property type="term" value="F:zinc ion binding"/>
    <property type="evidence" value="ECO:0007669"/>
    <property type="project" value="UniProtKB-KW"/>
</dbReference>
<evidence type="ECO:0000313" key="5">
    <source>
        <dbReference type="Proteomes" id="UP001054837"/>
    </source>
</evidence>
<proteinExistence type="predicted"/>
<keyword evidence="5" id="KW-1185">Reference proteome</keyword>
<evidence type="ECO:0000259" key="3">
    <source>
        <dbReference type="PROSITE" id="PS50271"/>
    </source>
</evidence>
<organism evidence="4 5">
    <name type="scientific">Caerostris darwini</name>
    <dbReference type="NCBI Taxonomy" id="1538125"/>
    <lineage>
        <taxon>Eukaryota</taxon>
        <taxon>Metazoa</taxon>
        <taxon>Ecdysozoa</taxon>
        <taxon>Arthropoda</taxon>
        <taxon>Chelicerata</taxon>
        <taxon>Arachnida</taxon>
        <taxon>Araneae</taxon>
        <taxon>Araneomorphae</taxon>
        <taxon>Entelegynae</taxon>
        <taxon>Araneoidea</taxon>
        <taxon>Araneidae</taxon>
        <taxon>Caerostris</taxon>
    </lineage>
</organism>
<keyword evidence="4" id="KW-0378">Hydrolase</keyword>
<feature type="region of interest" description="Disordered" evidence="2">
    <location>
        <begin position="169"/>
        <end position="196"/>
    </location>
</feature>
<evidence type="ECO:0000313" key="4">
    <source>
        <dbReference type="EMBL" id="GIY41858.1"/>
    </source>
</evidence>
<keyword evidence="1" id="KW-0862">Zinc</keyword>
<accession>A0AAV4T594</accession>
<dbReference type="AlphaFoldDB" id="A0AAV4T594"/>
<reference evidence="4 5" key="1">
    <citation type="submission" date="2021-06" db="EMBL/GenBank/DDBJ databases">
        <title>Caerostris darwini draft genome.</title>
        <authorList>
            <person name="Kono N."/>
            <person name="Arakawa K."/>
        </authorList>
    </citation>
    <scope>NUCLEOTIDE SEQUENCE [LARGE SCALE GENOMIC DNA]</scope>
</reference>
<dbReference type="InterPro" id="IPR013083">
    <property type="entry name" value="Znf_RING/FYVE/PHD"/>
</dbReference>
<evidence type="ECO:0000256" key="2">
    <source>
        <dbReference type="SAM" id="MobiDB-lite"/>
    </source>
</evidence>
<evidence type="ECO:0000256" key="1">
    <source>
        <dbReference type="PROSITE-ProRule" id="PRU00502"/>
    </source>
</evidence>
<keyword evidence="1" id="KW-0479">Metal-binding</keyword>
<dbReference type="EMBL" id="BPLQ01009118">
    <property type="protein sequence ID" value="GIY41858.1"/>
    <property type="molecule type" value="Genomic_DNA"/>
</dbReference>